<evidence type="ECO:0000256" key="2">
    <source>
        <dbReference type="ARBA" id="ARBA00004651"/>
    </source>
</evidence>
<evidence type="ECO:0000256" key="9">
    <source>
        <dbReference type="ARBA" id="ARBA00022840"/>
    </source>
</evidence>
<comment type="catalytic activity">
    <reaction evidence="1">
        <text>ATP + protein L-histidine = ADP + protein N-phospho-L-histidine.</text>
        <dbReference type="EC" id="2.7.13.3"/>
    </reaction>
</comment>
<dbReference type="SUPFAM" id="SSF55874">
    <property type="entry name" value="ATPase domain of HSP90 chaperone/DNA topoisomerase II/histidine kinase"/>
    <property type="match status" value="1"/>
</dbReference>
<dbReference type="InterPro" id="IPR003594">
    <property type="entry name" value="HATPase_dom"/>
</dbReference>
<dbReference type="CDD" id="cd00075">
    <property type="entry name" value="HATPase"/>
    <property type="match status" value="1"/>
</dbReference>
<dbReference type="Pfam" id="PF02518">
    <property type="entry name" value="HATPase_c"/>
    <property type="match status" value="1"/>
</dbReference>
<evidence type="ECO:0000256" key="6">
    <source>
        <dbReference type="ARBA" id="ARBA00022679"/>
    </source>
</evidence>
<evidence type="ECO:0000256" key="10">
    <source>
        <dbReference type="SAM" id="Phobius"/>
    </source>
</evidence>
<name>A0A4R1GH51_9BACT</name>
<sequence length="393" mass="44628">MSTKGRSSFTDKFYLVYRVGRFAFSAGLFFLFLSLYSFDKLPFPENSITILAIFLVVSLALLFLSRAPHLFEFILDELFIFVLVLDKIFSYSFFSIFLMFPVFFSSLTLSRKGSYTTTALALLFNFGYLLTGEKDGGFVESAIQSLLISIALIAMMLAGQRLKKKLEAQEEYIASLEKEREQNRVYKRLYEISADLAHELKNPLASLKGAVELLKEGKVTPRLLEIIHSETERLDGIVRDFLTLARPISSEKRKVSLPSIIREIIQNLGESKEYTLNLEDVEIETDERAFRSAIENLIRNAFQWAESKVAVSCKKVGETVEISVEDDGPGVKEEEKERIFEPFYSNNPKGSGLGLPIVKRFVIENKGTIQVERSPLGGAKFVMKIPLKLEKER</sequence>
<evidence type="ECO:0000313" key="12">
    <source>
        <dbReference type="EMBL" id="TCK05169.1"/>
    </source>
</evidence>
<dbReference type="OrthoDB" id="1931120at2"/>
<dbReference type="PRINTS" id="PR00344">
    <property type="entry name" value="BCTRLSENSOR"/>
</dbReference>
<accession>A0A4R1GH51</accession>
<dbReference type="EC" id="2.7.13.3" evidence="3"/>
<dbReference type="Gene3D" id="1.10.287.130">
    <property type="match status" value="1"/>
</dbReference>
<dbReference type="InterPro" id="IPR003661">
    <property type="entry name" value="HisK_dim/P_dom"/>
</dbReference>
<evidence type="ECO:0000256" key="5">
    <source>
        <dbReference type="ARBA" id="ARBA00022553"/>
    </source>
</evidence>
<keyword evidence="13" id="KW-1185">Reference proteome</keyword>
<dbReference type="RefSeq" id="WP_132525652.1">
    <property type="nucleotide sequence ID" value="NZ_SMFV01000002.1"/>
</dbReference>
<reference evidence="12 13" key="1">
    <citation type="submission" date="2019-03" db="EMBL/GenBank/DDBJ databases">
        <title>Genomic Encyclopedia of Archaeal and Bacterial Type Strains, Phase II (KMG-II): from individual species to whole genera.</title>
        <authorList>
            <person name="Goeker M."/>
        </authorList>
    </citation>
    <scope>NUCLEOTIDE SEQUENCE [LARGE SCALE GENOMIC DNA]</scope>
    <source>
        <strain evidence="12 13">DSM 24425</strain>
    </source>
</reference>
<proteinExistence type="predicted"/>
<dbReference type="InterPro" id="IPR036890">
    <property type="entry name" value="HATPase_C_sf"/>
</dbReference>
<dbReference type="Gene3D" id="3.30.565.10">
    <property type="entry name" value="Histidine kinase-like ATPase, C-terminal domain"/>
    <property type="match status" value="1"/>
</dbReference>
<dbReference type="InterPro" id="IPR050980">
    <property type="entry name" value="2C_sensor_his_kinase"/>
</dbReference>
<organism evidence="12 13">
    <name type="scientific">Phorcysia thermohydrogeniphila</name>
    <dbReference type="NCBI Taxonomy" id="936138"/>
    <lineage>
        <taxon>Bacteria</taxon>
        <taxon>Pseudomonadati</taxon>
        <taxon>Aquificota</taxon>
        <taxon>Aquificia</taxon>
        <taxon>Desulfurobacteriales</taxon>
        <taxon>Desulfurobacteriaceae</taxon>
        <taxon>Phorcysia</taxon>
    </lineage>
</organism>
<dbReference type="InterPro" id="IPR005467">
    <property type="entry name" value="His_kinase_dom"/>
</dbReference>
<keyword evidence="6" id="KW-0808">Transferase</keyword>
<comment type="caution">
    <text evidence="12">The sequence shown here is derived from an EMBL/GenBank/DDBJ whole genome shotgun (WGS) entry which is preliminary data.</text>
</comment>
<dbReference type="InterPro" id="IPR036097">
    <property type="entry name" value="HisK_dim/P_sf"/>
</dbReference>
<evidence type="ECO:0000259" key="11">
    <source>
        <dbReference type="PROSITE" id="PS50109"/>
    </source>
</evidence>
<feature type="transmembrane region" description="Helical" evidence="10">
    <location>
        <begin position="78"/>
        <end position="101"/>
    </location>
</feature>
<dbReference type="PROSITE" id="PS50109">
    <property type="entry name" value="HIS_KIN"/>
    <property type="match status" value="1"/>
</dbReference>
<dbReference type="Proteomes" id="UP000295777">
    <property type="component" value="Unassembled WGS sequence"/>
</dbReference>
<keyword evidence="8 12" id="KW-0418">Kinase</keyword>
<dbReference type="Pfam" id="PF00512">
    <property type="entry name" value="HisKA"/>
    <property type="match status" value="1"/>
</dbReference>
<dbReference type="AlphaFoldDB" id="A0A4R1GH51"/>
<dbReference type="InterPro" id="IPR004358">
    <property type="entry name" value="Sig_transdc_His_kin-like_C"/>
</dbReference>
<comment type="subcellular location">
    <subcellularLocation>
        <location evidence="2">Cell membrane</location>
        <topology evidence="2">Multi-pass membrane protein</topology>
    </subcellularLocation>
</comment>
<dbReference type="GO" id="GO:0005886">
    <property type="term" value="C:plasma membrane"/>
    <property type="evidence" value="ECO:0007669"/>
    <property type="project" value="UniProtKB-SubCell"/>
</dbReference>
<dbReference type="GO" id="GO:0000155">
    <property type="term" value="F:phosphorelay sensor kinase activity"/>
    <property type="evidence" value="ECO:0007669"/>
    <property type="project" value="InterPro"/>
</dbReference>
<dbReference type="PANTHER" id="PTHR44936">
    <property type="entry name" value="SENSOR PROTEIN CREC"/>
    <property type="match status" value="1"/>
</dbReference>
<evidence type="ECO:0000256" key="4">
    <source>
        <dbReference type="ARBA" id="ARBA00022475"/>
    </source>
</evidence>
<evidence type="ECO:0000313" key="13">
    <source>
        <dbReference type="Proteomes" id="UP000295777"/>
    </source>
</evidence>
<evidence type="ECO:0000256" key="3">
    <source>
        <dbReference type="ARBA" id="ARBA00012438"/>
    </source>
</evidence>
<keyword evidence="10" id="KW-1133">Transmembrane helix</keyword>
<feature type="transmembrane region" description="Helical" evidence="10">
    <location>
        <begin position="48"/>
        <end position="66"/>
    </location>
</feature>
<dbReference type="SUPFAM" id="SSF47384">
    <property type="entry name" value="Homodimeric domain of signal transducing histidine kinase"/>
    <property type="match status" value="1"/>
</dbReference>
<feature type="domain" description="Histidine kinase" evidence="11">
    <location>
        <begin position="195"/>
        <end position="389"/>
    </location>
</feature>
<dbReference type="SMART" id="SM00387">
    <property type="entry name" value="HATPase_c"/>
    <property type="match status" value="1"/>
</dbReference>
<keyword evidence="4" id="KW-1003">Cell membrane</keyword>
<gene>
    <name evidence="12" type="ORF">CLV27_0590</name>
</gene>
<keyword evidence="10" id="KW-0812">Transmembrane</keyword>
<keyword evidence="9" id="KW-0067">ATP-binding</keyword>
<dbReference type="PANTHER" id="PTHR44936:SF10">
    <property type="entry name" value="SENSOR PROTEIN RSTB"/>
    <property type="match status" value="1"/>
</dbReference>
<feature type="transmembrane region" description="Helical" evidence="10">
    <location>
        <begin position="15"/>
        <end position="36"/>
    </location>
</feature>
<dbReference type="EMBL" id="SMFV01000002">
    <property type="protein sequence ID" value="TCK05169.1"/>
    <property type="molecule type" value="Genomic_DNA"/>
</dbReference>
<keyword evidence="10" id="KW-0472">Membrane</keyword>
<keyword evidence="5" id="KW-0597">Phosphoprotein</keyword>
<protein>
    <recommendedName>
        <fullName evidence="3">histidine kinase</fullName>
        <ecNumber evidence="3">2.7.13.3</ecNumber>
    </recommendedName>
</protein>
<evidence type="ECO:0000256" key="1">
    <source>
        <dbReference type="ARBA" id="ARBA00000085"/>
    </source>
</evidence>
<dbReference type="SMART" id="SM00388">
    <property type="entry name" value="HisKA"/>
    <property type="match status" value="1"/>
</dbReference>
<evidence type="ECO:0000256" key="8">
    <source>
        <dbReference type="ARBA" id="ARBA00022777"/>
    </source>
</evidence>
<keyword evidence="7" id="KW-0547">Nucleotide-binding</keyword>
<feature type="transmembrane region" description="Helical" evidence="10">
    <location>
        <begin position="142"/>
        <end position="159"/>
    </location>
</feature>
<dbReference type="CDD" id="cd00082">
    <property type="entry name" value="HisKA"/>
    <property type="match status" value="1"/>
</dbReference>
<dbReference type="GO" id="GO:0005524">
    <property type="term" value="F:ATP binding"/>
    <property type="evidence" value="ECO:0007669"/>
    <property type="project" value="UniProtKB-KW"/>
</dbReference>
<feature type="transmembrane region" description="Helical" evidence="10">
    <location>
        <begin position="113"/>
        <end position="130"/>
    </location>
</feature>
<evidence type="ECO:0000256" key="7">
    <source>
        <dbReference type="ARBA" id="ARBA00022741"/>
    </source>
</evidence>